<reference evidence="2" key="3">
    <citation type="submission" date="2011-03" db="EMBL/GenBank/DDBJ databases">
        <title>Annotation of Magnaporthe poae ATCC 64411.</title>
        <authorList>
            <person name="Ma L.-J."/>
            <person name="Dead R."/>
            <person name="Young S.K."/>
            <person name="Zeng Q."/>
            <person name="Gargeya S."/>
            <person name="Fitzgerald M."/>
            <person name="Haas B."/>
            <person name="Abouelleil A."/>
            <person name="Alvarado L."/>
            <person name="Arachchi H.M."/>
            <person name="Berlin A."/>
            <person name="Brown A."/>
            <person name="Chapman S.B."/>
            <person name="Chen Z."/>
            <person name="Dunbar C."/>
            <person name="Freedman E."/>
            <person name="Gearin G."/>
            <person name="Gellesch M."/>
            <person name="Goldberg J."/>
            <person name="Griggs A."/>
            <person name="Gujja S."/>
            <person name="Heiman D."/>
            <person name="Howarth C."/>
            <person name="Larson L."/>
            <person name="Lui A."/>
            <person name="MacDonald P.J.P."/>
            <person name="Mehta T."/>
            <person name="Montmayeur A."/>
            <person name="Murphy C."/>
            <person name="Neiman D."/>
            <person name="Pearson M."/>
            <person name="Priest M."/>
            <person name="Roberts A."/>
            <person name="Saif S."/>
            <person name="Shea T."/>
            <person name="Shenoy N."/>
            <person name="Sisk P."/>
            <person name="Stolte C."/>
            <person name="Sykes S."/>
            <person name="Yandava C."/>
            <person name="Wortman J."/>
            <person name="Nusbaum C."/>
            <person name="Birren B."/>
        </authorList>
    </citation>
    <scope>NUCLEOTIDE SEQUENCE</scope>
    <source>
        <strain evidence="2">ATCC 64411</strain>
    </source>
</reference>
<keyword evidence="4" id="KW-1185">Reference proteome</keyword>
<feature type="region of interest" description="Disordered" evidence="1">
    <location>
        <begin position="244"/>
        <end position="281"/>
    </location>
</feature>
<feature type="compositionally biased region" description="Polar residues" evidence="1">
    <location>
        <begin position="92"/>
        <end position="102"/>
    </location>
</feature>
<feature type="compositionally biased region" description="Polar residues" evidence="1">
    <location>
        <begin position="246"/>
        <end position="258"/>
    </location>
</feature>
<feature type="region of interest" description="Disordered" evidence="1">
    <location>
        <begin position="92"/>
        <end position="124"/>
    </location>
</feature>
<feature type="region of interest" description="Disordered" evidence="1">
    <location>
        <begin position="1"/>
        <end position="56"/>
    </location>
</feature>
<name>A0A0C4DVK2_MAGP6</name>
<protein>
    <submittedName>
        <fullName evidence="2 3">Uncharacterized protein</fullName>
    </submittedName>
</protein>
<reference evidence="3" key="4">
    <citation type="journal article" date="2015" name="G3 (Bethesda)">
        <title>Genome sequences of three phytopathogenic species of the Magnaporthaceae family of fungi.</title>
        <authorList>
            <person name="Okagaki L.H."/>
            <person name="Nunes C.C."/>
            <person name="Sailsbery J."/>
            <person name="Clay B."/>
            <person name="Brown D."/>
            <person name="John T."/>
            <person name="Oh Y."/>
            <person name="Young N."/>
            <person name="Fitzgerald M."/>
            <person name="Haas B.J."/>
            <person name="Zeng Q."/>
            <person name="Young S."/>
            <person name="Adiconis X."/>
            <person name="Fan L."/>
            <person name="Levin J.Z."/>
            <person name="Mitchell T.K."/>
            <person name="Okubara P.A."/>
            <person name="Farman M.L."/>
            <person name="Kohn L.M."/>
            <person name="Birren B."/>
            <person name="Ma L.-J."/>
            <person name="Dean R.A."/>
        </authorList>
    </citation>
    <scope>NUCLEOTIDE SEQUENCE</scope>
    <source>
        <strain evidence="3">ATCC 64411 / 73-15</strain>
    </source>
</reference>
<dbReference type="VEuPathDB" id="FungiDB:MAPG_04008"/>
<evidence type="ECO:0000313" key="4">
    <source>
        <dbReference type="Proteomes" id="UP000011715"/>
    </source>
</evidence>
<feature type="compositionally biased region" description="Low complexity" evidence="1">
    <location>
        <begin position="104"/>
        <end position="124"/>
    </location>
</feature>
<reference evidence="2" key="2">
    <citation type="submission" date="2010-05" db="EMBL/GenBank/DDBJ databases">
        <title>The Genome Sequence of Magnaporthe poae strain ATCC 64411.</title>
        <authorList>
            <consortium name="The Broad Institute Genome Sequencing Platform"/>
            <consortium name="Broad Institute Genome Sequencing Center for Infectious Disease"/>
            <person name="Ma L.-J."/>
            <person name="Dead R."/>
            <person name="Young S."/>
            <person name="Zeng Q."/>
            <person name="Koehrsen M."/>
            <person name="Alvarado L."/>
            <person name="Berlin A."/>
            <person name="Chapman S.B."/>
            <person name="Chen Z."/>
            <person name="Freedman E."/>
            <person name="Gellesch M."/>
            <person name="Goldberg J."/>
            <person name="Griggs A."/>
            <person name="Gujja S."/>
            <person name="Heilman E.R."/>
            <person name="Heiman D."/>
            <person name="Hepburn T."/>
            <person name="Howarth C."/>
            <person name="Jen D."/>
            <person name="Larson L."/>
            <person name="Mehta T."/>
            <person name="Neiman D."/>
            <person name="Pearson M."/>
            <person name="Roberts A."/>
            <person name="Saif S."/>
            <person name="Shea T."/>
            <person name="Shenoy N."/>
            <person name="Sisk P."/>
            <person name="Stolte C."/>
            <person name="Sykes S."/>
            <person name="Walk T."/>
            <person name="White J."/>
            <person name="Yandava C."/>
            <person name="Haas B."/>
            <person name="Nusbaum C."/>
            <person name="Birren B."/>
        </authorList>
    </citation>
    <scope>NUCLEOTIDE SEQUENCE</scope>
    <source>
        <strain evidence="2">ATCC 64411</strain>
    </source>
</reference>
<feature type="region of interest" description="Disordered" evidence="1">
    <location>
        <begin position="143"/>
        <end position="165"/>
    </location>
</feature>
<reference evidence="3" key="5">
    <citation type="submission" date="2015-06" db="UniProtKB">
        <authorList>
            <consortium name="EnsemblFungi"/>
        </authorList>
    </citation>
    <scope>IDENTIFICATION</scope>
    <source>
        <strain evidence="3">ATCC 64411</strain>
    </source>
</reference>
<gene>
    <name evidence="2" type="ORF">MAPG_04008</name>
</gene>
<reference evidence="4" key="1">
    <citation type="submission" date="2010-05" db="EMBL/GenBank/DDBJ databases">
        <title>The genome sequence of Magnaporthe poae strain ATCC 64411.</title>
        <authorList>
            <person name="Ma L.-J."/>
            <person name="Dead R."/>
            <person name="Young S."/>
            <person name="Zeng Q."/>
            <person name="Koehrsen M."/>
            <person name="Alvarado L."/>
            <person name="Berlin A."/>
            <person name="Chapman S.B."/>
            <person name="Chen Z."/>
            <person name="Freedman E."/>
            <person name="Gellesch M."/>
            <person name="Goldberg J."/>
            <person name="Griggs A."/>
            <person name="Gujja S."/>
            <person name="Heilman E.R."/>
            <person name="Heiman D."/>
            <person name="Hepburn T."/>
            <person name="Howarth C."/>
            <person name="Jen D."/>
            <person name="Larson L."/>
            <person name="Mehta T."/>
            <person name="Neiman D."/>
            <person name="Pearson M."/>
            <person name="Roberts A."/>
            <person name="Saif S."/>
            <person name="Shea T."/>
            <person name="Shenoy N."/>
            <person name="Sisk P."/>
            <person name="Stolte C."/>
            <person name="Sykes S."/>
            <person name="Walk T."/>
            <person name="White J."/>
            <person name="Yandava C."/>
            <person name="Haas B."/>
            <person name="Nusbaum C."/>
            <person name="Birren B."/>
        </authorList>
    </citation>
    <scope>NUCLEOTIDE SEQUENCE [LARGE SCALE GENOMIC DNA]</scope>
    <source>
        <strain evidence="4">ATCC 64411 / 73-15</strain>
    </source>
</reference>
<organism evidence="3 4">
    <name type="scientific">Magnaporthiopsis poae (strain ATCC 64411 / 73-15)</name>
    <name type="common">Kentucky bluegrass fungus</name>
    <name type="synonym">Magnaporthe poae</name>
    <dbReference type="NCBI Taxonomy" id="644358"/>
    <lineage>
        <taxon>Eukaryota</taxon>
        <taxon>Fungi</taxon>
        <taxon>Dikarya</taxon>
        <taxon>Ascomycota</taxon>
        <taxon>Pezizomycotina</taxon>
        <taxon>Sordariomycetes</taxon>
        <taxon>Sordariomycetidae</taxon>
        <taxon>Magnaporthales</taxon>
        <taxon>Magnaporthaceae</taxon>
        <taxon>Magnaporthiopsis</taxon>
    </lineage>
</organism>
<feature type="compositionally biased region" description="Low complexity" evidence="1">
    <location>
        <begin position="143"/>
        <end position="164"/>
    </location>
</feature>
<dbReference type="AlphaFoldDB" id="A0A0C4DVK2"/>
<feature type="compositionally biased region" description="Low complexity" evidence="1">
    <location>
        <begin position="27"/>
        <end position="52"/>
    </location>
</feature>
<accession>A0A0C4DVK2</accession>
<dbReference type="Proteomes" id="UP000011715">
    <property type="component" value="Unassembled WGS sequence"/>
</dbReference>
<evidence type="ECO:0000313" key="2">
    <source>
        <dbReference type="EMBL" id="KLU84974.1"/>
    </source>
</evidence>
<dbReference type="EMBL" id="GL876968">
    <property type="protein sequence ID" value="KLU84974.1"/>
    <property type="molecule type" value="Genomic_DNA"/>
</dbReference>
<dbReference type="EnsemblFungi" id="MAPG_04008T0">
    <property type="protein sequence ID" value="MAPG_04008T0"/>
    <property type="gene ID" value="MAPG_04008"/>
</dbReference>
<evidence type="ECO:0000256" key="1">
    <source>
        <dbReference type="SAM" id="MobiDB-lite"/>
    </source>
</evidence>
<evidence type="ECO:0000313" key="3">
    <source>
        <dbReference type="EnsemblFungi" id="MAPG_04008T0"/>
    </source>
</evidence>
<sequence length="281" mass="28169">MDTTGDPFSVRSGPDADALDGGRPATAGRPPSAADASGASASQVAVPGASGARPESIPAAAAIAAAQTTEQPPEDPLVTLARATYGLASAQTIESAPEQVTEQAPATSSTAPVPPEQAASGLASAAQAVQPVLYSIPTYSAPPATTPAQTSSGSGSGPSTSGASTITRTVINPATYKPFGFIPSESDSRIPFSHTVAYTGVHICNLGFRHDIPEYQTYTEAAAPDADDGRDMAYSDPLAYEVPRTTLPQSGTAPSTGVVTVPAGARDAAEDGGEENEKLGN</sequence>
<dbReference type="EMBL" id="ADBL01000944">
    <property type="status" value="NOT_ANNOTATED_CDS"/>
    <property type="molecule type" value="Genomic_DNA"/>
</dbReference>
<proteinExistence type="predicted"/>